<name>A0A4C2EKX2_9EURY</name>
<organism evidence="9 10">
    <name type="scientific">Haloarcula mannanilytica</name>
    <dbReference type="NCBI Taxonomy" id="2509225"/>
    <lineage>
        <taxon>Archaea</taxon>
        <taxon>Methanobacteriati</taxon>
        <taxon>Methanobacteriota</taxon>
        <taxon>Stenosarchaea group</taxon>
        <taxon>Halobacteria</taxon>
        <taxon>Halobacteriales</taxon>
        <taxon>Haloarculaceae</taxon>
        <taxon>Haloarcula</taxon>
    </lineage>
</organism>
<dbReference type="PRINTS" id="PR00260">
    <property type="entry name" value="CHEMTRNSDUCR"/>
</dbReference>
<feature type="compositionally biased region" description="Basic and acidic residues" evidence="5">
    <location>
        <begin position="786"/>
        <end position="796"/>
    </location>
</feature>
<protein>
    <submittedName>
        <fullName evidence="9">Methyl-accepting chemotaxis protein</fullName>
    </submittedName>
</protein>
<feature type="transmembrane region" description="Helical" evidence="6">
    <location>
        <begin position="288"/>
        <end position="306"/>
    </location>
</feature>
<comment type="similarity">
    <text evidence="2">Belongs to the methyl-accepting chemotaxis (MCP) protein family.</text>
</comment>
<comment type="caution">
    <text evidence="9">The sequence shown here is derived from an EMBL/GenBank/DDBJ whole genome shotgun (WGS) entry which is preliminary data.</text>
</comment>
<keyword evidence="6" id="KW-0472">Membrane</keyword>
<keyword evidence="10" id="KW-1185">Reference proteome</keyword>
<dbReference type="GO" id="GO:0007165">
    <property type="term" value="P:signal transduction"/>
    <property type="evidence" value="ECO:0007669"/>
    <property type="project" value="UniProtKB-KW"/>
</dbReference>
<dbReference type="PROSITE" id="PS50885">
    <property type="entry name" value="HAMP"/>
    <property type="match status" value="2"/>
</dbReference>
<evidence type="ECO:0000256" key="3">
    <source>
        <dbReference type="PROSITE-ProRule" id="PRU00284"/>
    </source>
</evidence>
<evidence type="ECO:0000256" key="1">
    <source>
        <dbReference type="ARBA" id="ARBA00023224"/>
    </source>
</evidence>
<dbReference type="PANTHER" id="PTHR32089:SF112">
    <property type="entry name" value="LYSOZYME-LIKE PROTEIN-RELATED"/>
    <property type="match status" value="1"/>
</dbReference>
<dbReference type="Gene3D" id="6.10.340.10">
    <property type="match status" value="1"/>
</dbReference>
<keyword evidence="6" id="KW-0812">Transmembrane</keyword>
<dbReference type="SMART" id="SM00283">
    <property type="entry name" value="MA"/>
    <property type="match status" value="1"/>
</dbReference>
<dbReference type="CDD" id="cd06225">
    <property type="entry name" value="HAMP"/>
    <property type="match status" value="1"/>
</dbReference>
<dbReference type="SMART" id="SM00304">
    <property type="entry name" value="HAMP"/>
    <property type="match status" value="3"/>
</dbReference>
<evidence type="ECO:0000256" key="5">
    <source>
        <dbReference type="SAM" id="MobiDB-lite"/>
    </source>
</evidence>
<keyword evidence="4" id="KW-0175">Coiled coil</keyword>
<feature type="domain" description="Methyl-accepting transducer" evidence="7">
    <location>
        <begin position="493"/>
        <end position="729"/>
    </location>
</feature>
<dbReference type="GO" id="GO:0004888">
    <property type="term" value="F:transmembrane signaling receptor activity"/>
    <property type="evidence" value="ECO:0007669"/>
    <property type="project" value="InterPro"/>
</dbReference>
<dbReference type="Pfam" id="PF00015">
    <property type="entry name" value="MCPsignal"/>
    <property type="match status" value="1"/>
</dbReference>
<keyword evidence="6" id="KW-1133">Transmembrane helix</keyword>
<evidence type="ECO:0000259" key="8">
    <source>
        <dbReference type="PROSITE" id="PS50885"/>
    </source>
</evidence>
<dbReference type="PANTHER" id="PTHR32089">
    <property type="entry name" value="METHYL-ACCEPTING CHEMOTAXIS PROTEIN MCPB"/>
    <property type="match status" value="1"/>
</dbReference>
<keyword evidence="1 3" id="KW-0807">Transducer</keyword>
<accession>A0A4C2EKX2</accession>
<evidence type="ECO:0000259" key="7">
    <source>
        <dbReference type="PROSITE" id="PS50111"/>
    </source>
</evidence>
<dbReference type="Gene3D" id="1.10.287.950">
    <property type="entry name" value="Methyl-accepting chemotaxis protein"/>
    <property type="match status" value="1"/>
</dbReference>
<dbReference type="PROSITE" id="PS50111">
    <property type="entry name" value="CHEMOTAXIS_TRANSDUC_2"/>
    <property type="match status" value="1"/>
</dbReference>
<proteinExistence type="inferred from homology"/>
<dbReference type="OrthoDB" id="8523at2157"/>
<feature type="region of interest" description="Disordered" evidence="5">
    <location>
        <begin position="783"/>
        <end position="803"/>
    </location>
</feature>
<dbReference type="SUPFAM" id="SSF58104">
    <property type="entry name" value="Methyl-accepting chemotaxis protein (MCP) signaling domain"/>
    <property type="match status" value="1"/>
</dbReference>
<dbReference type="AlphaFoldDB" id="A0A4C2EKX2"/>
<dbReference type="CDD" id="cd11386">
    <property type="entry name" value="MCP_signal"/>
    <property type="match status" value="1"/>
</dbReference>
<evidence type="ECO:0000256" key="4">
    <source>
        <dbReference type="SAM" id="Coils"/>
    </source>
</evidence>
<evidence type="ECO:0000256" key="6">
    <source>
        <dbReference type="SAM" id="Phobius"/>
    </source>
</evidence>
<evidence type="ECO:0000313" key="9">
    <source>
        <dbReference type="EMBL" id="GCF13960.1"/>
    </source>
</evidence>
<dbReference type="EMBL" id="BIXZ01000002">
    <property type="protein sequence ID" value="GCF13960.1"/>
    <property type="molecule type" value="Genomic_DNA"/>
</dbReference>
<feature type="domain" description="HAMP" evidence="8">
    <location>
        <begin position="308"/>
        <end position="361"/>
    </location>
</feature>
<feature type="domain" description="HAMP" evidence="8">
    <location>
        <begin position="421"/>
        <end position="474"/>
    </location>
</feature>
<reference evidence="9 10" key="1">
    <citation type="submission" date="2019-02" db="EMBL/GenBank/DDBJ databases">
        <title>Haloarcula mannanilyticum sp. nov., a mannan degrading haloarchaeon isolated from commercial salt.</title>
        <authorList>
            <person name="Enomoto S."/>
            <person name="Shimane Y."/>
            <person name="Kamekura M."/>
            <person name="Ito T."/>
            <person name="Moriya O."/>
            <person name="Ihara K."/>
            <person name="Takahashi-Ando N."/>
            <person name="Fukushima Y."/>
            <person name="Yoshida Y."/>
            <person name="Usama R."/>
            <person name="Takai K."/>
            <person name="Minegishi H."/>
        </authorList>
    </citation>
    <scope>NUCLEOTIDE SEQUENCE [LARGE SCALE GENOMIC DNA]</scope>
    <source>
        <strain evidence="9 10">MD130-1</strain>
    </source>
</reference>
<dbReference type="InterPro" id="IPR004090">
    <property type="entry name" value="Chemotax_Me-accpt_rcpt"/>
</dbReference>
<dbReference type="Proteomes" id="UP000304382">
    <property type="component" value="Unassembled WGS sequence"/>
</dbReference>
<dbReference type="Pfam" id="PF00672">
    <property type="entry name" value="HAMP"/>
    <property type="match status" value="2"/>
</dbReference>
<dbReference type="GO" id="GO:0016020">
    <property type="term" value="C:membrane"/>
    <property type="evidence" value="ECO:0007669"/>
    <property type="project" value="InterPro"/>
</dbReference>
<evidence type="ECO:0000256" key="2">
    <source>
        <dbReference type="ARBA" id="ARBA00029447"/>
    </source>
</evidence>
<evidence type="ECO:0000313" key="10">
    <source>
        <dbReference type="Proteomes" id="UP000304382"/>
    </source>
</evidence>
<feature type="coiled-coil region" evidence="4">
    <location>
        <begin position="388"/>
        <end position="433"/>
    </location>
</feature>
<dbReference type="GO" id="GO:0006935">
    <property type="term" value="P:chemotaxis"/>
    <property type="evidence" value="ECO:0007669"/>
    <property type="project" value="InterPro"/>
</dbReference>
<gene>
    <name evidence="9" type="ORF">Harman_18950</name>
</gene>
<dbReference type="InterPro" id="IPR003660">
    <property type="entry name" value="HAMP_dom"/>
</dbReference>
<dbReference type="RefSeq" id="WP_137683550.1">
    <property type="nucleotide sequence ID" value="NZ_BIXZ01000002.1"/>
</dbReference>
<sequence>MKLNTVLPAAIRKSYLRKFGLAVVVIALVVTSAGLVAQDAIAADLTEQRNNELETTTQQEANTMAGWIEQSRRTTRLLSNHNQISGTTGAQANTTFQSAQRRIGGSIHGIALVDSSTDTIEQSTVGRYEGTTLDDLNIQWRSASGTLLLSGNDAVAQSRVFERDGSHYMAFISNVPQTSYRTVLFYNVSERSQGFENSIDGGETHIIEYDNEGNEVIFADNTSRIFDRYDGATEQQVTKTAANGTTGTLQANGEVWGYAKVGDMNWVVVKRAPAESAYALRDTVQQDIFALLGLALLSFLAFGAFVGRDIRTSLTGVAQRAEALARGELDGESTETDRLDEIGQVQNAFTDIQSYLGTVAGQADALSRQAFDDPVLEEDVPGRLGASLDTMRDDLQQFIDEIETAKRDAETAQAEAEALADSLEQQAEEFSAVMRTAAEGDLTQRLDTDTDNDAMADIAAAFNDMLAELGQTVMRIREFADDVDDSADQITASATEVRDASEEVSESVQEIATGAETQYENIEETSDEMSSLSATIEEVAAQADEVATTSNEAAEIGETGSERATEAVEVMNDIETRAEETIDHVESLDEEMAQIGDIVDLIDDIAEQTNMLALNASIEAARAGEAGEGFAVVADEIKGLAQETTEATEEVSAVIEDVQDTTGDAVTDIREMGDSVTDGIDTVDDAIESLEQIVDRVEEVNDGIQSISDATDEQAASTEETVAMIDEVGTISEESASQAEDVAAAAEEQTATINEVTGGIESLSDQAGDLSELLQTFDVDSGTIHSDTDVYEHGADDPATGDD</sequence>
<dbReference type="Gene3D" id="6.10.250.1910">
    <property type="match status" value="1"/>
</dbReference>
<dbReference type="InterPro" id="IPR004089">
    <property type="entry name" value="MCPsignal_dom"/>
</dbReference>